<evidence type="ECO:0000259" key="9">
    <source>
        <dbReference type="Pfam" id="PF13231"/>
    </source>
</evidence>
<evidence type="ECO:0000256" key="8">
    <source>
        <dbReference type="SAM" id="Phobius"/>
    </source>
</evidence>
<evidence type="ECO:0000313" key="10">
    <source>
        <dbReference type="EMBL" id="CDN31502.1"/>
    </source>
</evidence>
<dbReference type="GO" id="GO:0005886">
    <property type="term" value="C:plasma membrane"/>
    <property type="evidence" value="ECO:0007669"/>
    <property type="project" value="UniProtKB-SubCell"/>
</dbReference>
<keyword evidence="6 8" id="KW-1133">Transmembrane helix</keyword>
<dbReference type="PATRIC" id="fig|1433126.3.peg.1400"/>
<reference evidence="10 11" key="1">
    <citation type="journal article" date="2015" name="Genome Announc.">
        <title>Complete Genome Sequence of the Novel Leech Symbiont Mucinivorans hirudinis M3T.</title>
        <authorList>
            <person name="Nelson M.C."/>
            <person name="Bomar L."/>
            <person name="Graf J."/>
        </authorList>
    </citation>
    <scope>NUCLEOTIDE SEQUENCE [LARGE SCALE GENOMIC DNA]</scope>
    <source>
        <strain evidence="11">M3</strain>
    </source>
</reference>
<dbReference type="eggNOG" id="COG1807">
    <property type="taxonomic scope" value="Bacteria"/>
</dbReference>
<accession>A0A060R831</accession>
<evidence type="ECO:0000256" key="3">
    <source>
        <dbReference type="ARBA" id="ARBA00022676"/>
    </source>
</evidence>
<feature type="transmembrane region" description="Helical" evidence="8">
    <location>
        <begin position="304"/>
        <end position="323"/>
    </location>
</feature>
<dbReference type="EMBL" id="HG934468">
    <property type="protein sequence ID" value="CDN31502.1"/>
    <property type="molecule type" value="Genomic_DNA"/>
</dbReference>
<feature type="transmembrane region" description="Helical" evidence="8">
    <location>
        <begin position="157"/>
        <end position="173"/>
    </location>
</feature>
<dbReference type="PANTHER" id="PTHR33908">
    <property type="entry name" value="MANNOSYLTRANSFERASE YKCB-RELATED"/>
    <property type="match status" value="1"/>
</dbReference>
<keyword evidence="2" id="KW-1003">Cell membrane</keyword>
<keyword evidence="11" id="KW-1185">Reference proteome</keyword>
<evidence type="ECO:0000256" key="4">
    <source>
        <dbReference type="ARBA" id="ARBA00022679"/>
    </source>
</evidence>
<name>A0A060R831_9BACT</name>
<dbReference type="InterPro" id="IPR038731">
    <property type="entry name" value="RgtA/B/C-like"/>
</dbReference>
<keyword evidence="7 8" id="KW-0472">Membrane</keyword>
<feature type="transmembrane region" description="Helical" evidence="8">
    <location>
        <begin position="86"/>
        <end position="106"/>
    </location>
</feature>
<evidence type="ECO:0000256" key="2">
    <source>
        <dbReference type="ARBA" id="ARBA00022475"/>
    </source>
</evidence>
<keyword evidence="5 8" id="KW-0812">Transmembrane</keyword>
<feature type="transmembrane region" description="Helical" evidence="8">
    <location>
        <begin position="258"/>
        <end position="276"/>
    </location>
</feature>
<comment type="subcellular location">
    <subcellularLocation>
        <location evidence="1">Cell membrane</location>
        <topology evidence="1">Multi-pass membrane protein</topology>
    </subcellularLocation>
</comment>
<dbReference type="Pfam" id="PF13231">
    <property type="entry name" value="PMT_2"/>
    <property type="match status" value="1"/>
</dbReference>
<keyword evidence="4" id="KW-0808">Transferase</keyword>
<protein>
    <recommendedName>
        <fullName evidence="9">Glycosyltransferase RgtA/B/C/D-like domain-containing protein</fullName>
    </recommendedName>
</protein>
<feature type="transmembrane region" description="Helical" evidence="8">
    <location>
        <begin position="232"/>
        <end position="251"/>
    </location>
</feature>
<organism evidence="10 11">
    <name type="scientific">Mucinivorans hirudinis</name>
    <dbReference type="NCBI Taxonomy" id="1433126"/>
    <lineage>
        <taxon>Bacteria</taxon>
        <taxon>Pseudomonadati</taxon>
        <taxon>Bacteroidota</taxon>
        <taxon>Bacteroidia</taxon>
        <taxon>Bacteroidales</taxon>
        <taxon>Rikenellaceae</taxon>
        <taxon>Mucinivorans</taxon>
    </lineage>
</organism>
<dbReference type="Proteomes" id="UP000027616">
    <property type="component" value="Chromosome I"/>
</dbReference>
<dbReference type="AlphaFoldDB" id="A0A060R831"/>
<evidence type="ECO:0000256" key="1">
    <source>
        <dbReference type="ARBA" id="ARBA00004651"/>
    </source>
</evidence>
<sequence>MLSFVVRALVATFTELGNDEVYYRIFGLFPDWSYFDHPPMVAWLVRLTTFGAEVVPEFFVRLASVVIGTLNTYIIYRIAGGGKAGFAAGLLYTGSIYASVILGTFIMPDTPLSLFWLLSLWIFSRILVEEPTAKNGRLMLVAGVLVGLAMLSKYTGAYLWAAAGLFVIIYNRKWMIRWELWTAVVISCLFLMPVVVWNFQNGWISFTFHSARVVAEDSFNWLYLGRELMGGVFYNNPVNFVLIIGALFGAARSSEKSLLMIFSLPMIILFLGISLTRETLPHWAAPAYFALIILAAKWLKTLRWAYLSVGLTAFVLILGFVQIQTGAIDVGGKKGGIDIGRGDFSLDMYGWRYGGERFAELHNQYVAAGLMPANATLLQYGWDDAAHIDTYFGLPIGLQTKTIADTAATHYYEWINRRRGGFIEGQDFYLISPSRYFFSAEELYSNKFDFISNADTIKIYRRGEHVSSFYVYRLKGLQTKDYGENSNYER</sequence>
<feature type="transmembrane region" description="Helical" evidence="8">
    <location>
        <begin position="180"/>
        <end position="199"/>
    </location>
</feature>
<dbReference type="GO" id="GO:0016763">
    <property type="term" value="F:pentosyltransferase activity"/>
    <property type="evidence" value="ECO:0007669"/>
    <property type="project" value="TreeGrafter"/>
</dbReference>
<feature type="transmembrane region" description="Helical" evidence="8">
    <location>
        <begin position="58"/>
        <end position="79"/>
    </location>
</feature>
<dbReference type="KEGG" id="rbc:BN938_1415"/>
<dbReference type="STRING" id="1433126.BN938_1415"/>
<gene>
    <name evidence="10" type="ORF">BN938_1415</name>
</gene>
<dbReference type="GO" id="GO:0009103">
    <property type="term" value="P:lipopolysaccharide biosynthetic process"/>
    <property type="evidence" value="ECO:0007669"/>
    <property type="project" value="UniProtKB-ARBA"/>
</dbReference>
<evidence type="ECO:0000256" key="7">
    <source>
        <dbReference type="ARBA" id="ARBA00023136"/>
    </source>
</evidence>
<evidence type="ECO:0000313" key="11">
    <source>
        <dbReference type="Proteomes" id="UP000027616"/>
    </source>
</evidence>
<proteinExistence type="predicted"/>
<dbReference type="PANTHER" id="PTHR33908:SF11">
    <property type="entry name" value="MEMBRANE PROTEIN"/>
    <property type="match status" value="1"/>
</dbReference>
<evidence type="ECO:0000256" key="6">
    <source>
        <dbReference type="ARBA" id="ARBA00022989"/>
    </source>
</evidence>
<dbReference type="InterPro" id="IPR050297">
    <property type="entry name" value="LipidA_mod_glycosyltrf_83"/>
</dbReference>
<feature type="transmembrane region" description="Helical" evidence="8">
    <location>
        <begin position="282"/>
        <end position="299"/>
    </location>
</feature>
<dbReference type="HOGENOM" id="CLU_541487_0_0_10"/>
<feature type="domain" description="Glycosyltransferase RgtA/B/C/D-like" evidence="9">
    <location>
        <begin position="36"/>
        <end position="197"/>
    </location>
</feature>
<keyword evidence="3" id="KW-0328">Glycosyltransferase</keyword>
<evidence type="ECO:0000256" key="5">
    <source>
        <dbReference type="ARBA" id="ARBA00022692"/>
    </source>
</evidence>